<dbReference type="GO" id="GO:0000387">
    <property type="term" value="P:spliceosomal snRNP assembly"/>
    <property type="evidence" value="ECO:0007669"/>
    <property type="project" value="UniProtKB-UniRule"/>
</dbReference>
<dbReference type="PIRSF" id="PIRSF038038">
    <property type="entry name" value="SMN_Gemin2"/>
    <property type="match status" value="1"/>
</dbReference>
<comment type="subunit">
    <text evidence="7">Part of the core SMN complex.</text>
</comment>
<dbReference type="GO" id="GO:0005681">
    <property type="term" value="C:spliceosomal complex"/>
    <property type="evidence" value="ECO:0007669"/>
    <property type="project" value="UniProtKB-UniRule"/>
</dbReference>
<gene>
    <name evidence="8" type="ORF">PSYICH_LOCUS4521</name>
</gene>
<reference evidence="8" key="1">
    <citation type="submission" date="2022-01" db="EMBL/GenBank/DDBJ databases">
        <authorList>
            <person name="King R."/>
        </authorList>
    </citation>
    <scope>NUCLEOTIDE SEQUENCE</scope>
</reference>
<dbReference type="GO" id="GO:0032797">
    <property type="term" value="C:SMN complex"/>
    <property type="evidence" value="ECO:0007669"/>
    <property type="project" value="UniProtKB-UniRule"/>
</dbReference>
<evidence type="ECO:0000256" key="6">
    <source>
        <dbReference type="ARBA" id="ARBA00047179"/>
    </source>
</evidence>
<evidence type="ECO:0000256" key="5">
    <source>
        <dbReference type="ARBA" id="ARBA00025758"/>
    </source>
</evidence>
<keyword evidence="3 7" id="KW-0507">mRNA processing</keyword>
<evidence type="ECO:0000256" key="3">
    <source>
        <dbReference type="ARBA" id="ARBA00022664"/>
    </source>
</evidence>
<comment type="subcellular location">
    <subcellularLocation>
        <location evidence="1">Cytoplasm</location>
    </subcellularLocation>
</comment>
<proteinExistence type="inferred from homology"/>
<dbReference type="PANTHER" id="PTHR12794">
    <property type="entry name" value="GEMIN2"/>
    <property type="match status" value="1"/>
</dbReference>
<dbReference type="Proteomes" id="UP001153636">
    <property type="component" value="Chromosome 14"/>
</dbReference>
<dbReference type="EMBL" id="OV651826">
    <property type="protein sequence ID" value="CAH1103476.1"/>
    <property type="molecule type" value="Genomic_DNA"/>
</dbReference>
<comment type="similarity">
    <text evidence="5 7">Belongs to the gemin-2 family.</text>
</comment>
<dbReference type="Pfam" id="PF04938">
    <property type="entry name" value="SIP1"/>
    <property type="match status" value="1"/>
</dbReference>
<name>A0A9P0GA32_9CUCU</name>
<keyword evidence="4 7" id="KW-0508">mRNA splicing</keyword>
<evidence type="ECO:0000256" key="2">
    <source>
        <dbReference type="ARBA" id="ARBA00022490"/>
    </source>
</evidence>
<sequence length="240" mass="27912">MESMTDSSDSDDSAGFLRKAVEVTIPHDFNPNSVPQDGLEYLQHVIYERRNIKKYVRADIDTNKYSKNQTFTVPSHKHITETHKNHLPSIQWQVQKIKDFKDFKQIVENQIDKDFVPRTESFNEAQFLKILKTEGPQLSAFVKYTQSVKIRMLEIITKCLDSSLNNWKLEDCLGEWIFAILVTLSIPLSPNGCHVIRDFTRTCKDVRSKFPKELERKLCDPLNFYICICSKIYGQTDLAD</sequence>
<dbReference type="OrthoDB" id="428895at2759"/>
<organism evidence="8 9">
    <name type="scientific">Psylliodes chrysocephalus</name>
    <dbReference type="NCBI Taxonomy" id="3402493"/>
    <lineage>
        <taxon>Eukaryota</taxon>
        <taxon>Metazoa</taxon>
        <taxon>Ecdysozoa</taxon>
        <taxon>Arthropoda</taxon>
        <taxon>Hexapoda</taxon>
        <taxon>Insecta</taxon>
        <taxon>Pterygota</taxon>
        <taxon>Neoptera</taxon>
        <taxon>Endopterygota</taxon>
        <taxon>Coleoptera</taxon>
        <taxon>Polyphaga</taxon>
        <taxon>Cucujiformia</taxon>
        <taxon>Chrysomeloidea</taxon>
        <taxon>Chrysomelidae</taxon>
        <taxon>Galerucinae</taxon>
        <taxon>Alticini</taxon>
        <taxon>Psylliodes</taxon>
    </lineage>
</organism>
<dbReference type="Gene3D" id="1.20.58.1070">
    <property type="match status" value="1"/>
</dbReference>
<keyword evidence="9" id="KW-1185">Reference proteome</keyword>
<protein>
    <recommendedName>
        <fullName evidence="6 7">Gem-associated protein 2</fullName>
    </recommendedName>
</protein>
<dbReference type="InterPro" id="IPR017364">
    <property type="entry name" value="GEMIN2"/>
</dbReference>
<evidence type="ECO:0000256" key="7">
    <source>
        <dbReference type="PIRNR" id="PIRNR038038"/>
    </source>
</evidence>
<evidence type="ECO:0000313" key="9">
    <source>
        <dbReference type="Proteomes" id="UP001153636"/>
    </source>
</evidence>
<evidence type="ECO:0000256" key="4">
    <source>
        <dbReference type="ARBA" id="ARBA00023187"/>
    </source>
</evidence>
<keyword evidence="2 7" id="KW-0963">Cytoplasm</keyword>
<dbReference type="AlphaFoldDB" id="A0A9P0GA32"/>
<accession>A0A9P0GA32</accession>
<comment type="function">
    <text evidence="7">The SMN complex catalyzes the assembly of small nuclear ribonucleoproteins (snRNPs), the building blocks of the spliceosome, and thereby plays an important role in the splicing of cellular pre-mRNAs.</text>
</comment>
<evidence type="ECO:0000256" key="1">
    <source>
        <dbReference type="ARBA" id="ARBA00004496"/>
    </source>
</evidence>
<dbReference type="GO" id="GO:0000245">
    <property type="term" value="P:spliceosomal complex assembly"/>
    <property type="evidence" value="ECO:0007669"/>
    <property type="project" value="UniProtKB-UniRule"/>
</dbReference>
<dbReference type="PANTHER" id="PTHR12794:SF0">
    <property type="entry name" value="GEM-ASSOCIATED PROTEIN 2"/>
    <property type="match status" value="1"/>
</dbReference>
<evidence type="ECO:0000313" key="8">
    <source>
        <dbReference type="EMBL" id="CAH1103476.1"/>
    </source>
</evidence>
<dbReference type="InterPro" id="IPR035426">
    <property type="entry name" value="Gemin2/Brr1"/>
</dbReference>